<proteinExistence type="predicted"/>
<name>A0A9P9WA44_9PEZI</name>
<dbReference type="Pfam" id="PF01494">
    <property type="entry name" value="FAD_binding_3"/>
    <property type="match status" value="1"/>
</dbReference>
<dbReference type="AlphaFoldDB" id="A0A9P9WA44"/>
<dbReference type="GO" id="GO:0016491">
    <property type="term" value="F:oxidoreductase activity"/>
    <property type="evidence" value="ECO:0007669"/>
    <property type="project" value="UniProtKB-KW"/>
</dbReference>
<keyword evidence="7" id="KW-1185">Reference proteome</keyword>
<evidence type="ECO:0000256" key="3">
    <source>
        <dbReference type="ARBA" id="ARBA00022827"/>
    </source>
</evidence>
<dbReference type="InterPro" id="IPR051704">
    <property type="entry name" value="FAD_aromatic-hydroxylase"/>
</dbReference>
<dbReference type="PRINTS" id="PR00420">
    <property type="entry name" value="RNGMNOXGNASE"/>
</dbReference>
<dbReference type="PANTHER" id="PTHR46865:SF7">
    <property type="entry name" value="MONOOXYGENASE, PUTATIVE (AFU_ORTHOLOGUE AFUA_8G07040)-RELATED"/>
    <property type="match status" value="1"/>
</dbReference>
<keyword evidence="2" id="KW-0285">Flavoprotein</keyword>
<evidence type="ECO:0000256" key="2">
    <source>
        <dbReference type="ARBA" id="ARBA00022630"/>
    </source>
</evidence>
<keyword evidence="3" id="KW-0274">FAD</keyword>
<evidence type="ECO:0000259" key="5">
    <source>
        <dbReference type="Pfam" id="PF01494"/>
    </source>
</evidence>
<dbReference type="Proteomes" id="UP000829685">
    <property type="component" value="Unassembled WGS sequence"/>
</dbReference>
<protein>
    <recommendedName>
        <fullName evidence="5">FAD-binding domain-containing protein</fullName>
    </recommendedName>
</protein>
<gene>
    <name evidence="6" type="ORF">JX265_012683</name>
</gene>
<reference evidence="6" key="1">
    <citation type="submission" date="2021-03" db="EMBL/GenBank/DDBJ databases">
        <title>Revisited historic fungal species revealed as producer of novel bioactive compounds through whole genome sequencing and comparative genomics.</title>
        <authorList>
            <person name="Vignolle G.A."/>
            <person name="Hochenegger N."/>
            <person name="Mach R.L."/>
            <person name="Mach-Aigner A.R."/>
            <person name="Javad Rahimi M."/>
            <person name="Salim K.A."/>
            <person name="Chan C.M."/>
            <person name="Lim L.B.L."/>
            <person name="Cai F."/>
            <person name="Druzhinina I.S."/>
            <person name="U'Ren J.M."/>
            <person name="Derntl C."/>
        </authorList>
    </citation>
    <scope>NUCLEOTIDE SEQUENCE</scope>
    <source>
        <strain evidence="6">TUCIM 5799</strain>
    </source>
</reference>
<keyword evidence="4" id="KW-0560">Oxidoreductase</keyword>
<dbReference type="Gene3D" id="3.50.50.60">
    <property type="entry name" value="FAD/NAD(P)-binding domain"/>
    <property type="match status" value="1"/>
</dbReference>
<organism evidence="6 7">
    <name type="scientific">Neoarthrinium moseri</name>
    <dbReference type="NCBI Taxonomy" id="1658444"/>
    <lineage>
        <taxon>Eukaryota</taxon>
        <taxon>Fungi</taxon>
        <taxon>Dikarya</taxon>
        <taxon>Ascomycota</taxon>
        <taxon>Pezizomycotina</taxon>
        <taxon>Sordariomycetes</taxon>
        <taxon>Xylariomycetidae</taxon>
        <taxon>Amphisphaeriales</taxon>
        <taxon>Apiosporaceae</taxon>
        <taxon>Neoarthrinium</taxon>
    </lineage>
</organism>
<accession>A0A9P9WA44</accession>
<dbReference type="InterPro" id="IPR036188">
    <property type="entry name" value="FAD/NAD-bd_sf"/>
</dbReference>
<dbReference type="GO" id="GO:0071949">
    <property type="term" value="F:FAD binding"/>
    <property type="evidence" value="ECO:0007669"/>
    <property type="project" value="InterPro"/>
</dbReference>
<dbReference type="Gene3D" id="3.30.9.10">
    <property type="entry name" value="D-Amino Acid Oxidase, subunit A, domain 2"/>
    <property type="match status" value="1"/>
</dbReference>
<comment type="pathway">
    <text evidence="1">Secondary metabolite biosynthesis.</text>
</comment>
<sequence length="427" mass="47334">MRPPLKVLINGGGIAGNAVAFWLSRLGHHVTVVERFPSLRVTGLQLDLRGHGIDVIKQMGLEQAIRNKSAPEEGMQVVDSSGKRRAYFPVNKSGKGKQSLTTEFEIVRGDLCRVLYDAALESKVKPEYIFGTGPQSLVQKGEVVEVLFENGQTDEFDLVVGADGQWSRTRRLMHKSETNASSDSIHIIPDLYFAYYTMRRPMENGEQYAATSYMAPGKRGIMTRRHSPGDLQVMLSCRNSSAQMRNARRGSVTEEKAALADIFRNAGWISEDLVKGMMEADDFYCERPGVVKQESWSQGHITLVGDAAYCPTILTGMGTTAAMVGAYILAGEIARHATDNKDAGSLRVALTNYELKFRPYMDQIQDGVVEKATYQYTMPDSPLAISIMNWGLGLASYFNLNIAEIWGIKEVVKGWQLPEYEELPGIS</sequence>
<dbReference type="InterPro" id="IPR002938">
    <property type="entry name" value="FAD-bd"/>
</dbReference>
<dbReference type="PANTHER" id="PTHR46865">
    <property type="entry name" value="OXIDOREDUCTASE-RELATED"/>
    <property type="match status" value="1"/>
</dbReference>
<dbReference type="SUPFAM" id="SSF51905">
    <property type="entry name" value="FAD/NAD(P)-binding domain"/>
    <property type="match status" value="1"/>
</dbReference>
<evidence type="ECO:0000313" key="7">
    <source>
        <dbReference type="Proteomes" id="UP000829685"/>
    </source>
</evidence>
<evidence type="ECO:0000256" key="1">
    <source>
        <dbReference type="ARBA" id="ARBA00005179"/>
    </source>
</evidence>
<feature type="domain" description="FAD-binding" evidence="5">
    <location>
        <begin position="6"/>
        <end position="341"/>
    </location>
</feature>
<comment type="caution">
    <text evidence="6">The sequence shown here is derived from an EMBL/GenBank/DDBJ whole genome shotgun (WGS) entry which is preliminary data.</text>
</comment>
<dbReference type="EMBL" id="JAFIMR010000056">
    <property type="protein sequence ID" value="KAI1853852.1"/>
    <property type="molecule type" value="Genomic_DNA"/>
</dbReference>
<evidence type="ECO:0000256" key="4">
    <source>
        <dbReference type="ARBA" id="ARBA00023002"/>
    </source>
</evidence>
<evidence type="ECO:0000313" key="6">
    <source>
        <dbReference type="EMBL" id="KAI1853852.1"/>
    </source>
</evidence>